<dbReference type="SUPFAM" id="SSF52058">
    <property type="entry name" value="L domain-like"/>
    <property type="match status" value="1"/>
</dbReference>
<dbReference type="InterPro" id="IPR051848">
    <property type="entry name" value="PGIP"/>
</dbReference>
<dbReference type="AlphaFoldDB" id="A0A843UYT0"/>
<dbReference type="Pfam" id="PF00560">
    <property type="entry name" value="LRR_1"/>
    <property type="match status" value="5"/>
</dbReference>
<evidence type="ECO:0000256" key="1">
    <source>
        <dbReference type="ARBA" id="ARBA00004196"/>
    </source>
</evidence>
<reference evidence="10" key="1">
    <citation type="submission" date="2017-07" db="EMBL/GenBank/DDBJ databases">
        <title>Taro Niue Genome Assembly and Annotation.</title>
        <authorList>
            <person name="Atibalentja N."/>
            <person name="Keating K."/>
            <person name="Fields C.J."/>
        </authorList>
    </citation>
    <scope>NUCLEOTIDE SEQUENCE</scope>
    <source>
        <strain evidence="10">Niue_2</strain>
        <tissue evidence="10">Leaf</tissue>
    </source>
</reference>
<dbReference type="FunFam" id="3.80.10.10:FF:000400">
    <property type="entry name" value="Nuclear pore complex protein NUP107"/>
    <property type="match status" value="1"/>
</dbReference>
<comment type="caution">
    <text evidence="10">The sequence shown here is derived from an EMBL/GenBank/DDBJ whole genome shotgun (WGS) entry which is preliminary data.</text>
</comment>
<name>A0A843UYT0_COLES</name>
<evidence type="ECO:0000256" key="3">
    <source>
        <dbReference type="ARBA" id="ARBA00022614"/>
    </source>
</evidence>
<keyword evidence="5" id="KW-0677">Repeat</keyword>
<comment type="subcellular location">
    <subcellularLocation>
        <location evidence="1">Cell envelope</location>
    </subcellularLocation>
    <subcellularLocation>
        <location evidence="2">Membrane</location>
    </subcellularLocation>
</comment>
<feature type="domain" description="Leucine-rich repeat-containing N-terminal plant-type" evidence="9">
    <location>
        <begin position="34"/>
        <end position="71"/>
    </location>
</feature>
<dbReference type="Gene3D" id="3.80.10.10">
    <property type="entry name" value="Ribonuclease Inhibitor"/>
    <property type="match status" value="1"/>
</dbReference>
<evidence type="ECO:0000256" key="2">
    <source>
        <dbReference type="ARBA" id="ARBA00004370"/>
    </source>
</evidence>
<feature type="chain" id="PRO_5032849849" description="Leucine-rich repeat-containing N-terminal plant-type domain-containing protein" evidence="8">
    <location>
        <begin position="33"/>
        <end position="341"/>
    </location>
</feature>
<keyword evidence="11" id="KW-1185">Reference proteome</keyword>
<evidence type="ECO:0000256" key="5">
    <source>
        <dbReference type="ARBA" id="ARBA00022737"/>
    </source>
</evidence>
<keyword evidence="4 8" id="KW-0732">Signal</keyword>
<dbReference type="OrthoDB" id="676979at2759"/>
<dbReference type="InterPro" id="IPR032675">
    <property type="entry name" value="LRR_dom_sf"/>
</dbReference>
<dbReference type="PANTHER" id="PTHR48059">
    <property type="entry name" value="POLYGALACTURONASE INHIBITOR 1"/>
    <property type="match status" value="1"/>
</dbReference>
<dbReference type="InterPro" id="IPR013210">
    <property type="entry name" value="LRR_N_plant-typ"/>
</dbReference>
<evidence type="ECO:0000313" key="10">
    <source>
        <dbReference type="EMBL" id="MQL91312.1"/>
    </source>
</evidence>
<evidence type="ECO:0000256" key="8">
    <source>
        <dbReference type="SAM" id="SignalP"/>
    </source>
</evidence>
<protein>
    <recommendedName>
        <fullName evidence="9">Leucine-rich repeat-containing N-terminal plant-type domain-containing protein</fullName>
    </recommendedName>
</protein>
<evidence type="ECO:0000313" key="11">
    <source>
        <dbReference type="Proteomes" id="UP000652761"/>
    </source>
</evidence>
<dbReference type="Proteomes" id="UP000652761">
    <property type="component" value="Unassembled WGS sequence"/>
</dbReference>
<dbReference type="InterPro" id="IPR001611">
    <property type="entry name" value="Leu-rich_rpt"/>
</dbReference>
<evidence type="ECO:0000256" key="7">
    <source>
        <dbReference type="ARBA" id="ARBA00038043"/>
    </source>
</evidence>
<keyword evidence="3" id="KW-0433">Leucine-rich repeat</keyword>
<dbReference type="PANTHER" id="PTHR48059:SF4">
    <property type="entry name" value="POLYGALACTURONASE INHIBITOR 1-RELATED"/>
    <property type="match status" value="1"/>
</dbReference>
<evidence type="ECO:0000256" key="6">
    <source>
        <dbReference type="ARBA" id="ARBA00023136"/>
    </source>
</evidence>
<organism evidence="10 11">
    <name type="scientific">Colocasia esculenta</name>
    <name type="common">Wild taro</name>
    <name type="synonym">Arum esculentum</name>
    <dbReference type="NCBI Taxonomy" id="4460"/>
    <lineage>
        <taxon>Eukaryota</taxon>
        <taxon>Viridiplantae</taxon>
        <taxon>Streptophyta</taxon>
        <taxon>Embryophyta</taxon>
        <taxon>Tracheophyta</taxon>
        <taxon>Spermatophyta</taxon>
        <taxon>Magnoliopsida</taxon>
        <taxon>Liliopsida</taxon>
        <taxon>Araceae</taxon>
        <taxon>Aroideae</taxon>
        <taxon>Colocasieae</taxon>
        <taxon>Colocasia</taxon>
    </lineage>
</organism>
<dbReference type="Pfam" id="PF08263">
    <property type="entry name" value="LRRNT_2"/>
    <property type="match status" value="1"/>
</dbReference>
<dbReference type="GO" id="GO:0016020">
    <property type="term" value="C:membrane"/>
    <property type="evidence" value="ECO:0007669"/>
    <property type="project" value="UniProtKB-SubCell"/>
</dbReference>
<sequence length="341" mass="37569">MSPSLVLRRLMQLLPPLLLISALPTALPAATCNPDDKRALLQLKKALGDPHTLVTWTADTDCCTQWFAMDCDPNNGRITSLHIYESDAAGSLSSSIGDLPYLDTLTFRMSPNLTGPLPPELSKLAKLQTLWMDWNSLTGPVPAFLGRMTRLSYINISFNKLSGFIPPSLGQLPQLMALYLDDNRLKGTIPASLGRLRRPTGIYIGLSHNHLTGPVPPSFKNLNIIRIDLSRNQISGDPSVLFKTGDRSAMSLSIDLSRNQLEFDLSKANFSSNLWRLDLSHNRVYGNIPAPLAAIEDLESLNLSYNWLCGEIPQGGVFNQISKLELLHNKCLCGQPLPPCK</sequence>
<dbReference type="EMBL" id="NMUH01001326">
    <property type="protein sequence ID" value="MQL91312.1"/>
    <property type="molecule type" value="Genomic_DNA"/>
</dbReference>
<evidence type="ECO:0000256" key="4">
    <source>
        <dbReference type="ARBA" id="ARBA00022729"/>
    </source>
</evidence>
<proteinExistence type="inferred from homology"/>
<feature type="signal peptide" evidence="8">
    <location>
        <begin position="1"/>
        <end position="32"/>
    </location>
</feature>
<comment type="similarity">
    <text evidence="7">Belongs to the polygalacturonase-inhibiting protein family.</text>
</comment>
<evidence type="ECO:0000259" key="9">
    <source>
        <dbReference type="Pfam" id="PF08263"/>
    </source>
</evidence>
<gene>
    <name evidence="10" type="ORF">Taro_023931</name>
</gene>
<accession>A0A843UYT0</accession>
<keyword evidence="6" id="KW-0472">Membrane</keyword>